<dbReference type="Gene3D" id="3.90.550.10">
    <property type="entry name" value="Spore Coat Polysaccharide Biosynthesis Protein SpsA, Chain A"/>
    <property type="match status" value="1"/>
</dbReference>
<organism evidence="2 3">
    <name type="scientific">Cellulomonas cellasea</name>
    <dbReference type="NCBI Taxonomy" id="43670"/>
    <lineage>
        <taxon>Bacteria</taxon>
        <taxon>Bacillati</taxon>
        <taxon>Actinomycetota</taxon>
        <taxon>Actinomycetes</taxon>
        <taxon>Micrococcales</taxon>
        <taxon>Cellulomonadaceae</taxon>
        <taxon>Cellulomonas</taxon>
    </lineage>
</organism>
<feature type="domain" description="Glycosyltransferase 2-like" evidence="1">
    <location>
        <begin position="5"/>
        <end position="132"/>
    </location>
</feature>
<reference evidence="2 3" key="1">
    <citation type="submission" date="2020-08" db="EMBL/GenBank/DDBJ databases">
        <title>The Agave Microbiome: Exploring the role of microbial communities in plant adaptations to desert environments.</title>
        <authorList>
            <person name="Partida-Martinez L.P."/>
        </authorList>
    </citation>
    <scope>NUCLEOTIDE SEQUENCE [LARGE SCALE GENOMIC DNA]</scope>
    <source>
        <strain evidence="2 3">RAS26</strain>
    </source>
</reference>
<dbReference type="InterPro" id="IPR029044">
    <property type="entry name" value="Nucleotide-diphossugar_trans"/>
</dbReference>
<comment type="caution">
    <text evidence="2">The sequence shown here is derived from an EMBL/GenBank/DDBJ whole genome shotgun (WGS) entry which is preliminary data.</text>
</comment>
<dbReference type="AlphaFoldDB" id="A0A7W4UHB0"/>
<reference evidence="2 3" key="2">
    <citation type="submission" date="2020-08" db="EMBL/GenBank/DDBJ databases">
        <authorList>
            <person name="Partida-Martinez L."/>
            <person name="Huntemann M."/>
            <person name="Clum A."/>
            <person name="Wang J."/>
            <person name="Palaniappan K."/>
            <person name="Ritter S."/>
            <person name="Chen I.-M."/>
            <person name="Stamatis D."/>
            <person name="Reddy T."/>
            <person name="O'Malley R."/>
            <person name="Daum C."/>
            <person name="Shapiro N."/>
            <person name="Ivanova N."/>
            <person name="Kyrpides N."/>
            <person name="Woyke T."/>
        </authorList>
    </citation>
    <scope>NUCLEOTIDE SEQUENCE [LARGE SCALE GENOMIC DNA]</scope>
    <source>
        <strain evidence="2 3">RAS26</strain>
    </source>
</reference>
<gene>
    <name evidence="2" type="ORF">FHR80_003090</name>
</gene>
<dbReference type="EMBL" id="JACHVX010000004">
    <property type="protein sequence ID" value="MBB2924162.1"/>
    <property type="molecule type" value="Genomic_DNA"/>
</dbReference>
<accession>A0A7W4UHB0</accession>
<evidence type="ECO:0000259" key="1">
    <source>
        <dbReference type="Pfam" id="PF00535"/>
    </source>
</evidence>
<dbReference type="SUPFAM" id="SSF53448">
    <property type="entry name" value="Nucleotide-diphospho-sugar transferases"/>
    <property type="match status" value="1"/>
</dbReference>
<dbReference type="RefSeq" id="WP_183296942.1">
    <property type="nucleotide sequence ID" value="NZ_JACHVX010000004.1"/>
</dbReference>
<dbReference type="InterPro" id="IPR001173">
    <property type="entry name" value="Glyco_trans_2-like"/>
</dbReference>
<evidence type="ECO:0000313" key="3">
    <source>
        <dbReference type="Proteomes" id="UP000518206"/>
    </source>
</evidence>
<dbReference type="Proteomes" id="UP000518206">
    <property type="component" value="Unassembled WGS sequence"/>
</dbReference>
<evidence type="ECO:0000313" key="2">
    <source>
        <dbReference type="EMBL" id="MBB2924162.1"/>
    </source>
</evidence>
<protein>
    <recommendedName>
        <fullName evidence="1">Glycosyltransferase 2-like domain-containing protein</fullName>
    </recommendedName>
</protein>
<proteinExistence type="predicted"/>
<name>A0A7W4UHB0_9CELL</name>
<dbReference type="Pfam" id="PF00535">
    <property type="entry name" value="Glycos_transf_2"/>
    <property type="match status" value="1"/>
</dbReference>
<sequence>MTGYVCMAVYRPDPDRLDAQLRSVAAQTVTDWVCLVGIDGHDDDAARLVRDVVGADPRFCVLEPEDRRGHYRNFERLLALVPADAGWVALSDQDDVWYPHKLETLVPHLRDVALVQGSARVREITGGRDAVVGTAHRRTDGGLFPLLVDNQVTGSFAVLRPEVLTRALPFPEPTDVGYHDHWLAVCAHLAGGLRTIDEPVQDYVQHGANVLGEARDGQVARRLAALRRAAVRRSPAAAADYLVEHRLGWRVRVARAALTRFGDGVAPTDRAALTTFARGRLARGLLASTVGALVRRDVPVARALALLVASTWVGVGGYGRTVRRGR</sequence>